<comment type="caution">
    <text evidence="2">The sequence shown here is derived from an EMBL/GenBank/DDBJ whole genome shotgun (WGS) entry which is preliminary data.</text>
</comment>
<dbReference type="Gene3D" id="3.40.190.10">
    <property type="entry name" value="Periplasmic binding protein-like II"/>
    <property type="match status" value="2"/>
</dbReference>
<protein>
    <submittedName>
        <fullName evidence="2">Molybdate transport system substrate-binding protein</fullName>
    </submittedName>
</protein>
<name>A0ABU2BX91_9ACTN</name>
<evidence type="ECO:0000313" key="3">
    <source>
        <dbReference type="Proteomes" id="UP001183648"/>
    </source>
</evidence>
<feature type="chain" id="PRO_5045528545" evidence="1">
    <location>
        <begin position="22"/>
        <end position="257"/>
    </location>
</feature>
<evidence type="ECO:0000313" key="2">
    <source>
        <dbReference type="EMBL" id="MDR7363018.1"/>
    </source>
</evidence>
<accession>A0ABU2BX91</accession>
<dbReference type="PANTHER" id="PTHR30632:SF0">
    <property type="entry name" value="SULFATE-BINDING PROTEIN"/>
    <property type="match status" value="1"/>
</dbReference>
<dbReference type="PROSITE" id="PS51257">
    <property type="entry name" value="PROKAR_LIPOPROTEIN"/>
    <property type="match status" value="1"/>
</dbReference>
<proteinExistence type="predicted"/>
<reference evidence="2 3" key="1">
    <citation type="submission" date="2023-07" db="EMBL/GenBank/DDBJ databases">
        <title>Sequencing the genomes of 1000 actinobacteria strains.</title>
        <authorList>
            <person name="Klenk H.-P."/>
        </authorList>
    </citation>
    <scope>NUCLEOTIDE SEQUENCE [LARGE SCALE GENOMIC DNA]</scope>
    <source>
        <strain evidence="2 3">DSM 19426</strain>
    </source>
</reference>
<dbReference type="EMBL" id="JAVDYG010000001">
    <property type="protein sequence ID" value="MDR7363018.1"/>
    <property type="molecule type" value="Genomic_DNA"/>
</dbReference>
<sequence length="257" mass="26867">MSRGRSVVAVTSALAFLPLLAACGGSPDAADGGRTQLQVLAASPLQPAFDELATAFEEDHLEVDVVLTYGGSVDLAARLGEDPTSADVLATADEDSMNAASDQVKGPVSFATARLVLAVAKPAWDKVRRVRDLQTTGVRFAVCADTAPCGRIGRALLAGAGVRREPDGAEGDATDVLDEVMQGTYAAGVVYAGQVRRLRDRLHVLPLRGRAQRLNELFIAPVSLSGHPGLAQEWTDLVLGQEGRSALRAAGFMPPQG</sequence>
<keyword evidence="1" id="KW-0732">Signal</keyword>
<dbReference type="Pfam" id="PF13531">
    <property type="entry name" value="SBP_bac_11"/>
    <property type="match status" value="1"/>
</dbReference>
<keyword evidence="3" id="KW-1185">Reference proteome</keyword>
<organism evidence="2 3">
    <name type="scientific">Nocardioides marmoribigeumensis</name>
    <dbReference type="NCBI Taxonomy" id="433649"/>
    <lineage>
        <taxon>Bacteria</taxon>
        <taxon>Bacillati</taxon>
        <taxon>Actinomycetota</taxon>
        <taxon>Actinomycetes</taxon>
        <taxon>Propionibacteriales</taxon>
        <taxon>Nocardioidaceae</taxon>
        <taxon>Nocardioides</taxon>
    </lineage>
</organism>
<dbReference type="SUPFAM" id="SSF53850">
    <property type="entry name" value="Periplasmic binding protein-like II"/>
    <property type="match status" value="1"/>
</dbReference>
<dbReference type="PANTHER" id="PTHR30632">
    <property type="entry name" value="MOLYBDATE-BINDING PERIPLASMIC PROTEIN"/>
    <property type="match status" value="1"/>
</dbReference>
<dbReference type="RefSeq" id="WP_310302859.1">
    <property type="nucleotide sequence ID" value="NZ_BAAAPS010000013.1"/>
</dbReference>
<dbReference type="InterPro" id="IPR050682">
    <property type="entry name" value="ModA/WtpA"/>
</dbReference>
<dbReference type="Proteomes" id="UP001183648">
    <property type="component" value="Unassembled WGS sequence"/>
</dbReference>
<gene>
    <name evidence="2" type="ORF">J2S63_002571</name>
</gene>
<feature type="signal peptide" evidence="1">
    <location>
        <begin position="1"/>
        <end position="21"/>
    </location>
</feature>
<evidence type="ECO:0000256" key="1">
    <source>
        <dbReference type="SAM" id="SignalP"/>
    </source>
</evidence>